<dbReference type="eggNOG" id="ENOG502RIWQ">
    <property type="taxonomic scope" value="Eukaryota"/>
</dbReference>
<reference evidence="1 2" key="1">
    <citation type="journal article" date="2013" name="BMC Genomics">
        <title>The genome and transcriptome of the pine saprophyte Ophiostoma piceae, and a comparison with the bark beetle-associated pine pathogen Grosmannia clavigera.</title>
        <authorList>
            <person name="Haridas S."/>
            <person name="Wang Y."/>
            <person name="Lim L."/>
            <person name="Massoumi Alamouti S."/>
            <person name="Jackman S."/>
            <person name="Docking R."/>
            <person name="Robertson G."/>
            <person name="Birol I."/>
            <person name="Bohlmann J."/>
            <person name="Breuil C."/>
        </authorList>
    </citation>
    <scope>NUCLEOTIDE SEQUENCE [LARGE SCALE GENOMIC DNA]</scope>
    <source>
        <strain evidence="1 2">UAMH 11346</strain>
    </source>
</reference>
<accession>S3CDP9</accession>
<dbReference type="OrthoDB" id="4589772at2759"/>
<evidence type="ECO:0000313" key="2">
    <source>
        <dbReference type="Proteomes" id="UP000016923"/>
    </source>
</evidence>
<dbReference type="EMBL" id="KE148161">
    <property type="protein sequence ID" value="EPE04448.1"/>
    <property type="molecule type" value="Genomic_DNA"/>
</dbReference>
<dbReference type="Proteomes" id="UP000016923">
    <property type="component" value="Unassembled WGS sequence"/>
</dbReference>
<name>S3CDP9_OPHP1</name>
<dbReference type="AlphaFoldDB" id="S3CDP9"/>
<evidence type="ECO:0008006" key="3">
    <source>
        <dbReference type="Google" id="ProtNLM"/>
    </source>
</evidence>
<sequence length="454" mass="49518">MHTLRRLSLEALPPEIILQICFFIWKPQRLRQTRIPCRAEFETAPEKLQTGHDTLAGQPDLAALGLTCRRMLSIIQPKLYANPVIIGMDIDGTGDADRRARGRFKCFCNTLQKHPHLAEAVASIEVAASAVVGNDAVLVEMFPPTVPNLESICLWLPSTVVGNHATPHVAAGLGQTLRLPVHTLQLRGQDASAYLELGSDLLQGGWLSKVQTLDLRALAHVEWTSARQQPQQPPLSQDLFANLTTLRLWHNTMNMSSFETLLGAVGPCLSSVSICVPEISDGDRKTQIMSGRGGDSVYALPVHDVVRALLPWAHTLRSLTHTVAGHCPFMELDRVLSDLTSFVALESLWLESEYFSAVSNRAALTDTLPPGLFTLRLSGLGYHAEPLEHLRDAIAEGKFPALASVAIDEQGFDPGSEADVNLTSSLSLLRTAGVDVTVLPLSTFDDEKPAEDEE</sequence>
<keyword evidence="2" id="KW-1185">Reference proteome</keyword>
<dbReference type="VEuPathDB" id="FungiDB:F503_01452"/>
<organism evidence="1 2">
    <name type="scientific">Ophiostoma piceae (strain UAMH 11346)</name>
    <name type="common">Sap stain fungus</name>
    <dbReference type="NCBI Taxonomy" id="1262450"/>
    <lineage>
        <taxon>Eukaryota</taxon>
        <taxon>Fungi</taxon>
        <taxon>Dikarya</taxon>
        <taxon>Ascomycota</taxon>
        <taxon>Pezizomycotina</taxon>
        <taxon>Sordariomycetes</taxon>
        <taxon>Sordariomycetidae</taxon>
        <taxon>Ophiostomatales</taxon>
        <taxon>Ophiostomataceae</taxon>
        <taxon>Ophiostoma</taxon>
    </lineage>
</organism>
<proteinExistence type="predicted"/>
<dbReference type="HOGENOM" id="CLU_687304_0_0_1"/>
<evidence type="ECO:0000313" key="1">
    <source>
        <dbReference type="EMBL" id="EPE04448.1"/>
    </source>
</evidence>
<gene>
    <name evidence="1" type="ORF">F503_01452</name>
</gene>
<protein>
    <recommendedName>
        <fullName evidence="3">F-box domain-containing protein</fullName>
    </recommendedName>
</protein>